<sequence>MTESSQRRAALYLRQSVTRKGDKDTVSLAVQEDRCRKWAESQGMSVVGVWSDPDTSGSKVDPAERPGWRALAEADFDCVVVYRIDRLSRNFNAFWATVRALQDQGRSLASVNEGFSLDSPVGKIVASVLAAVAEMTADDISARVADSRQKVLADGRAPGGTVCYGYRRVRAADGIGYVYVQDAETIGWVKGMVERVRRGDSIHSVRMWLNEAGATPPRLARALRHNADLPDGREPVETEGLPTTWESWSSVERILRHPFLYGAVPSNPGNVGSKRRGEGVMTDAVGRVVIHEHLAVMSRGDWTAMVAGLDAADKPQNRPRAARKQTSGLLSGLVVCACEGLDGGQRMWRNFINGRPGYNCPKCRMSISNFEDVVVEEFLRGWGDTARMHRVETADAGGAEDAADLALDIRALQAQQLDADDAEYDSLATQIKALRRQREAALARRPVLRWEWVATGQTYREAWEAAEGDEAAQRRVLDDVLSRVTVLKGRPGRRTREQVRARLLFDWKPDESWVAEPA</sequence>
<dbReference type="Proteomes" id="UP001183648">
    <property type="component" value="Unassembled WGS sequence"/>
</dbReference>
<dbReference type="RefSeq" id="WP_310305247.1">
    <property type="nucleotide sequence ID" value="NZ_BAAAPS010000005.1"/>
</dbReference>
<comment type="caution">
    <text evidence="5">The sequence shown here is derived from an EMBL/GenBank/DDBJ whole genome shotgun (WGS) entry which is preliminary data.</text>
</comment>
<dbReference type="InterPro" id="IPR036162">
    <property type="entry name" value="Resolvase-like_N_sf"/>
</dbReference>
<dbReference type="SMART" id="SM00857">
    <property type="entry name" value="Resolvase"/>
    <property type="match status" value="1"/>
</dbReference>
<dbReference type="PANTHER" id="PTHR30461:SF2">
    <property type="entry name" value="SERINE RECOMBINASE PINE-RELATED"/>
    <property type="match status" value="1"/>
</dbReference>
<organism evidence="5 6">
    <name type="scientific">Nocardioides marmoribigeumensis</name>
    <dbReference type="NCBI Taxonomy" id="433649"/>
    <lineage>
        <taxon>Bacteria</taxon>
        <taxon>Bacillati</taxon>
        <taxon>Actinomycetota</taxon>
        <taxon>Actinomycetes</taxon>
        <taxon>Propionibacteriales</taxon>
        <taxon>Nocardioidaceae</taxon>
        <taxon>Nocardioides</taxon>
    </lineage>
</organism>
<evidence type="ECO:0000313" key="5">
    <source>
        <dbReference type="EMBL" id="MDR7364071.1"/>
    </source>
</evidence>
<keyword evidence="2" id="KW-0233">DNA recombination</keyword>
<feature type="domain" description="Resolvase/invertase-type recombinase catalytic" evidence="4">
    <location>
        <begin position="8"/>
        <end position="155"/>
    </location>
</feature>
<evidence type="ECO:0000256" key="2">
    <source>
        <dbReference type="ARBA" id="ARBA00023172"/>
    </source>
</evidence>
<dbReference type="SUPFAM" id="SSF53041">
    <property type="entry name" value="Resolvase-like"/>
    <property type="match status" value="1"/>
</dbReference>
<name>A0ABU2C086_9ACTN</name>
<dbReference type="EMBL" id="JAVDYG010000001">
    <property type="protein sequence ID" value="MDR7364071.1"/>
    <property type="molecule type" value="Genomic_DNA"/>
</dbReference>
<dbReference type="InterPro" id="IPR011109">
    <property type="entry name" value="DNA_bind_recombinase_dom"/>
</dbReference>
<dbReference type="InterPro" id="IPR006119">
    <property type="entry name" value="Resolv_N"/>
</dbReference>
<evidence type="ECO:0000256" key="1">
    <source>
        <dbReference type="ARBA" id="ARBA00023125"/>
    </source>
</evidence>
<feature type="coiled-coil region" evidence="3">
    <location>
        <begin position="417"/>
        <end position="444"/>
    </location>
</feature>
<dbReference type="PANTHER" id="PTHR30461">
    <property type="entry name" value="DNA-INVERTASE FROM LAMBDOID PROPHAGE"/>
    <property type="match status" value="1"/>
</dbReference>
<evidence type="ECO:0000313" key="6">
    <source>
        <dbReference type="Proteomes" id="UP001183648"/>
    </source>
</evidence>
<proteinExistence type="predicted"/>
<dbReference type="Pfam" id="PF00239">
    <property type="entry name" value="Resolvase"/>
    <property type="match status" value="1"/>
</dbReference>
<dbReference type="CDD" id="cd00338">
    <property type="entry name" value="Ser_Recombinase"/>
    <property type="match status" value="1"/>
</dbReference>
<keyword evidence="6" id="KW-1185">Reference proteome</keyword>
<keyword evidence="3" id="KW-0175">Coiled coil</keyword>
<dbReference type="Gene3D" id="3.40.50.1390">
    <property type="entry name" value="Resolvase, N-terminal catalytic domain"/>
    <property type="match status" value="1"/>
</dbReference>
<dbReference type="PROSITE" id="PS51736">
    <property type="entry name" value="RECOMBINASES_3"/>
    <property type="match status" value="1"/>
</dbReference>
<protein>
    <submittedName>
        <fullName evidence="5">DNA invertase Pin-like site-specific DNA recombinase</fullName>
    </submittedName>
</protein>
<reference evidence="5 6" key="1">
    <citation type="submission" date="2023-07" db="EMBL/GenBank/DDBJ databases">
        <title>Sequencing the genomes of 1000 actinobacteria strains.</title>
        <authorList>
            <person name="Klenk H.-P."/>
        </authorList>
    </citation>
    <scope>NUCLEOTIDE SEQUENCE [LARGE SCALE GENOMIC DNA]</scope>
    <source>
        <strain evidence="5 6">DSM 19426</strain>
    </source>
</reference>
<dbReference type="InterPro" id="IPR050639">
    <property type="entry name" value="SSR_resolvase"/>
</dbReference>
<gene>
    <name evidence="5" type="ORF">J2S63_003624</name>
</gene>
<dbReference type="InterPro" id="IPR038109">
    <property type="entry name" value="DNA_bind_recomb_sf"/>
</dbReference>
<evidence type="ECO:0000256" key="3">
    <source>
        <dbReference type="SAM" id="Coils"/>
    </source>
</evidence>
<dbReference type="Gene3D" id="3.90.1750.20">
    <property type="entry name" value="Putative Large Serine Recombinase, Chain B, Domain 2"/>
    <property type="match status" value="1"/>
</dbReference>
<dbReference type="Pfam" id="PF07508">
    <property type="entry name" value="Recombinase"/>
    <property type="match status" value="1"/>
</dbReference>
<keyword evidence="1" id="KW-0238">DNA-binding</keyword>
<evidence type="ECO:0000259" key="4">
    <source>
        <dbReference type="PROSITE" id="PS51736"/>
    </source>
</evidence>
<accession>A0ABU2C086</accession>